<dbReference type="Proteomes" id="UP000565579">
    <property type="component" value="Unassembled WGS sequence"/>
</dbReference>
<keyword evidence="5 6" id="KW-0326">Glycosidase</keyword>
<dbReference type="GO" id="GO:0045490">
    <property type="term" value="P:pectin catabolic process"/>
    <property type="evidence" value="ECO:0007669"/>
    <property type="project" value="TreeGrafter"/>
</dbReference>
<dbReference type="EC" id="3.2.1.89" evidence="3 6"/>
<evidence type="ECO:0000256" key="3">
    <source>
        <dbReference type="ARBA" id="ARBA00012556"/>
    </source>
</evidence>
<keyword evidence="4 6" id="KW-0378">Hydrolase</keyword>
<comment type="similarity">
    <text evidence="2 6">Belongs to the glycosyl hydrolase 53 family.</text>
</comment>
<gene>
    <name evidence="8" type="ORF">HD593_004996</name>
</gene>
<accession>A0A7X0U029</accession>
<evidence type="ECO:0000256" key="4">
    <source>
        <dbReference type="ARBA" id="ARBA00022801"/>
    </source>
</evidence>
<evidence type="ECO:0000313" key="8">
    <source>
        <dbReference type="EMBL" id="MBB6550201.1"/>
    </source>
</evidence>
<dbReference type="Pfam" id="PF07745">
    <property type="entry name" value="Glyco_hydro_53"/>
    <property type="match status" value="1"/>
</dbReference>
<dbReference type="Gene3D" id="3.20.20.80">
    <property type="entry name" value="Glycosidases"/>
    <property type="match status" value="1"/>
</dbReference>
<name>A0A7X0U029_9ACTN</name>
<protein>
    <recommendedName>
        <fullName evidence="3 6">Arabinogalactan endo-beta-1,4-galactanase</fullName>
        <ecNumber evidence="3 6">3.2.1.89</ecNumber>
    </recommendedName>
</protein>
<feature type="compositionally biased region" description="Polar residues" evidence="7">
    <location>
        <begin position="1"/>
        <end position="12"/>
    </location>
</feature>
<evidence type="ECO:0000256" key="2">
    <source>
        <dbReference type="ARBA" id="ARBA00010687"/>
    </source>
</evidence>
<dbReference type="EMBL" id="JACHMI010000001">
    <property type="protein sequence ID" value="MBB6550201.1"/>
    <property type="molecule type" value="Genomic_DNA"/>
</dbReference>
<evidence type="ECO:0000256" key="6">
    <source>
        <dbReference type="RuleBase" id="RU361192"/>
    </source>
</evidence>
<evidence type="ECO:0000256" key="5">
    <source>
        <dbReference type="ARBA" id="ARBA00023295"/>
    </source>
</evidence>
<comment type="caution">
    <text evidence="8">The sequence shown here is derived from an EMBL/GenBank/DDBJ whole genome shotgun (WGS) entry which is preliminary data.</text>
</comment>
<organism evidence="8 9">
    <name type="scientific">Nonomuraea rubra</name>
    <dbReference type="NCBI Taxonomy" id="46180"/>
    <lineage>
        <taxon>Bacteria</taxon>
        <taxon>Bacillati</taxon>
        <taxon>Actinomycetota</taxon>
        <taxon>Actinomycetes</taxon>
        <taxon>Streptosporangiales</taxon>
        <taxon>Streptosporangiaceae</taxon>
        <taxon>Nonomuraea</taxon>
    </lineage>
</organism>
<keyword evidence="9" id="KW-1185">Reference proteome</keyword>
<dbReference type="GO" id="GO:0015926">
    <property type="term" value="F:glucosidase activity"/>
    <property type="evidence" value="ECO:0007669"/>
    <property type="project" value="InterPro"/>
</dbReference>
<dbReference type="PROSITE" id="PS51318">
    <property type="entry name" value="TAT"/>
    <property type="match status" value="1"/>
</dbReference>
<dbReference type="AlphaFoldDB" id="A0A7X0U029"/>
<proteinExistence type="inferred from homology"/>
<dbReference type="PANTHER" id="PTHR34983:SF1">
    <property type="entry name" value="ARABINOGALACTAN ENDO-BETA-1,4-GALACTANASE A"/>
    <property type="match status" value="1"/>
</dbReference>
<dbReference type="RefSeq" id="WP_350669382.1">
    <property type="nucleotide sequence ID" value="NZ_JBEPEP010000104.1"/>
</dbReference>
<evidence type="ECO:0000256" key="1">
    <source>
        <dbReference type="ARBA" id="ARBA00001695"/>
    </source>
</evidence>
<dbReference type="PANTHER" id="PTHR34983">
    <property type="entry name" value="ARABINOGALACTAN ENDO-BETA-1,4-GALACTANASE A"/>
    <property type="match status" value="1"/>
</dbReference>
<dbReference type="InterPro" id="IPR011683">
    <property type="entry name" value="Glyco_hydro_53"/>
</dbReference>
<feature type="region of interest" description="Disordered" evidence="7">
    <location>
        <begin position="1"/>
        <end position="27"/>
    </location>
</feature>
<evidence type="ECO:0000256" key="7">
    <source>
        <dbReference type="SAM" id="MobiDB-lite"/>
    </source>
</evidence>
<dbReference type="InterPro" id="IPR006311">
    <property type="entry name" value="TAT_signal"/>
</dbReference>
<evidence type="ECO:0000313" key="9">
    <source>
        <dbReference type="Proteomes" id="UP000565579"/>
    </source>
</evidence>
<dbReference type="InterPro" id="IPR017853">
    <property type="entry name" value="GH"/>
</dbReference>
<dbReference type="GO" id="GO:0031218">
    <property type="term" value="F:arabinogalactan endo-1,4-beta-galactosidase activity"/>
    <property type="evidence" value="ECO:0007669"/>
    <property type="project" value="UniProtKB-EC"/>
</dbReference>
<reference evidence="8 9" key="1">
    <citation type="submission" date="2020-08" db="EMBL/GenBank/DDBJ databases">
        <title>Sequencing the genomes of 1000 actinobacteria strains.</title>
        <authorList>
            <person name="Klenk H.-P."/>
        </authorList>
    </citation>
    <scope>NUCLEOTIDE SEQUENCE [LARGE SCALE GENOMIC DNA]</scope>
    <source>
        <strain evidence="8 9">DSM 43768</strain>
    </source>
</reference>
<dbReference type="SUPFAM" id="SSF51445">
    <property type="entry name" value="(Trans)glycosidases"/>
    <property type="match status" value="1"/>
</dbReference>
<sequence length="363" mass="39060">MSKSTADISASKGSHAMTENEAGTPDGLRRRTVLLGAAAGALALGASAIRAPQAEAASFIKGADISWMPQMEARGYYWNNRSGQRQDLLAILKGYGITAVSLRTWVNPSNDPGNGHCSMPETVQMARRCTDAGLQVLVGFHFGDTWNSVGVQNPPAAWAGMSYDQMLTAMRTYVTNSMNQLRSAGVTPDWVKIGNETNSGICKPTGSLSRPNQMTGLLNAAYDSVKQVFPSTPVLIHLAQPQKLDSIQNFFNAYRGNGGKWDITGLSSYAQGGNVAPVLNNMRTIQTSYGKPVMQVEYGGPVGKPTQVRDSLRAFITGIKGFGGLGTFFWEPEGYPSFNYYNSSAWDEGSKRPTAAMDGFLNV</sequence>
<comment type="catalytic activity">
    <reaction evidence="1 6">
        <text>The enzyme specifically hydrolyzes (1-&gt;4)-beta-D-galactosidic linkages in type I arabinogalactans.</text>
        <dbReference type="EC" id="3.2.1.89"/>
    </reaction>
</comment>